<dbReference type="OrthoDB" id="5150816at2759"/>
<dbReference type="Proteomes" id="UP000775872">
    <property type="component" value="Unassembled WGS sequence"/>
</dbReference>
<gene>
    <name evidence="2" type="ORF">CSOL1703_00009020</name>
</gene>
<accession>A0A9P0EQL2</accession>
<reference evidence="2 3" key="2">
    <citation type="submission" date="2021-10" db="EMBL/GenBank/DDBJ databases">
        <authorList>
            <person name="Piombo E."/>
        </authorList>
    </citation>
    <scope>NUCLEOTIDE SEQUENCE [LARGE SCALE GENOMIC DNA]</scope>
</reference>
<sequence>MADPPHPGMRPGARDLFITNFIENPPPSSLVPDNPARVQPPRAPTPLDSDDEYVETKHAQLENHCILCGDTLHIDLDADLGPIYRPTKWETNVICILSVSSSNDRTQSKLCEAQINQRRGLKIRNLQSREGTVYEPCTDLHCLFCGEEAATVNMIHIYCLQLAKRRWSDFSTDLLARIARLLRPITPPNVTAEILGVKPDLTKFPESEIASKDSSLGLLLANIHGHLPGELQRLICRHLSGTLFFSVASCLETLHWIEDHRILTDSRQIATPTYHYPLMPSFSFKRLVADTVNILGESCFTRIGGDFPTSYEMEITIKQVPISGIRYALGLHGVVGLRVLYEDGSSSAWLGRSPGRLFRVFSLRSLRDLRILTDVRSQQSLPSKLPCLGLKYLSLDSDTASGSQTSESGTSSEGHKIFWTHDVDFTPCDKHVLVTLHPIQAIIRVHQDACIGQYLPFQPAGQQQRSLTIFFSSEGTYCIQVGSDPGQRLGKPSEGFNRPLTFYLYPGETVKSLQVLAKIRIWRASNYLSRNLTRGFYILVRTSEGRTFYAAPNRLLTDAGCSLVDIGDEASHFPTGIFLVKGFYPDECFTNLGVRTGTTKEEQHNLQNPQETPDPWSIKAPRPRNSSSLTLERNGAILTKANRDNVKELRVQKHQGIYSGLLIHRHDGRTDVLGSWDASRPELISTIYVYGDRPFKGLTFVFSEYDESGSRCKNVVNITLDQVENSASKFLWDVPYLEVAWWFTLSKSENYVEYWDGEEQEVSLPKGSLNCKEFH</sequence>
<protein>
    <submittedName>
        <fullName evidence="2">Uncharacterized protein</fullName>
    </submittedName>
</protein>
<feature type="region of interest" description="Disordered" evidence="1">
    <location>
        <begin position="23"/>
        <end position="48"/>
    </location>
</feature>
<feature type="region of interest" description="Disordered" evidence="1">
    <location>
        <begin position="599"/>
        <end position="628"/>
    </location>
</feature>
<organism evidence="2 3">
    <name type="scientific">Clonostachys solani</name>
    <dbReference type="NCBI Taxonomy" id="160281"/>
    <lineage>
        <taxon>Eukaryota</taxon>
        <taxon>Fungi</taxon>
        <taxon>Dikarya</taxon>
        <taxon>Ascomycota</taxon>
        <taxon>Pezizomycotina</taxon>
        <taxon>Sordariomycetes</taxon>
        <taxon>Hypocreomycetidae</taxon>
        <taxon>Hypocreales</taxon>
        <taxon>Bionectriaceae</taxon>
        <taxon>Clonostachys</taxon>
    </lineage>
</organism>
<evidence type="ECO:0000313" key="2">
    <source>
        <dbReference type="EMBL" id="CAH0058537.1"/>
    </source>
</evidence>
<comment type="caution">
    <text evidence="2">The sequence shown here is derived from an EMBL/GenBank/DDBJ whole genome shotgun (WGS) entry which is preliminary data.</text>
</comment>
<dbReference type="EMBL" id="CABFOC020000082">
    <property type="protein sequence ID" value="CAH0058537.1"/>
    <property type="molecule type" value="Genomic_DNA"/>
</dbReference>
<proteinExistence type="predicted"/>
<evidence type="ECO:0000256" key="1">
    <source>
        <dbReference type="SAM" id="MobiDB-lite"/>
    </source>
</evidence>
<name>A0A9P0EQL2_9HYPO</name>
<evidence type="ECO:0000313" key="3">
    <source>
        <dbReference type="Proteomes" id="UP000775872"/>
    </source>
</evidence>
<keyword evidence="3" id="KW-1185">Reference proteome</keyword>
<dbReference type="AlphaFoldDB" id="A0A9P0EQL2"/>
<reference evidence="3" key="1">
    <citation type="submission" date="2019-06" db="EMBL/GenBank/DDBJ databases">
        <authorList>
            <person name="Broberg M."/>
        </authorList>
    </citation>
    <scope>NUCLEOTIDE SEQUENCE [LARGE SCALE GENOMIC DNA]</scope>
</reference>